<feature type="coiled-coil region" evidence="4">
    <location>
        <begin position="296"/>
        <end position="323"/>
    </location>
</feature>
<evidence type="ECO:0000256" key="5">
    <source>
        <dbReference type="SAM" id="Phobius"/>
    </source>
</evidence>
<dbReference type="SMART" id="SM00028">
    <property type="entry name" value="TPR"/>
    <property type="match status" value="4"/>
</dbReference>
<keyword evidence="1" id="KW-0677">Repeat</keyword>
<dbReference type="InterPro" id="IPR050498">
    <property type="entry name" value="Ycf3"/>
</dbReference>
<keyword evidence="5" id="KW-0472">Membrane</keyword>
<feature type="repeat" description="TPR" evidence="3">
    <location>
        <begin position="420"/>
        <end position="453"/>
    </location>
</feature>
<gene>
    <name evidence="6" type="ORF">SAMN04487884_106138</name>
</gene>
<dbReference type="SUPFAM" id="SSF48452">
    <property type="entry name" value="TPR-like"/>
    <property type="match status" value="2"/>
</dbReference>
<dbReference type="PROSITE" id="PS50293">
    <property type="entry name" value="TPR_REGION"/>
    <property type="match status" value="1"/>
</dbReference>
<dbReference type="Proteomes" id="UP000182584">
    <property type="component" value="Unassembled WGS sequence"/>
</dbReference>
<dbReference type="InterPro" id="IPR011990">
    <property type="entry name" value="TPR-like_helical_dom_sf"/>
</dbReference>
<dbReference type="eggNOG" id="COG1729">
    <property type="taxonomic scope" value="Bacteria"/>
</dbReference>
<dbReference type="AlphaFoldDB" id="A0A1H9PU98"/>
<name>A0A1H9PU98_BUTFI</name>
<dbReference type="eggNOG" id="COG0457">
    <property type="taxonomic scope" value="Bacteria"/>
</dbReference>
<evidence type="ECO:0000256" key="4">
    <source>
        <dbReference type="SAM" id="Coils"/>
    </source>
</evidence>
<reference evidence="6 7" key="1">
    <citation type="submission" date="2016-10" db="EMBL/GenBank/DDBJ databases">
        <authorList>
            <person name="de Groot N.N."/>
        </authorList>
    </citation>
    <scope>NUCLEOTIDE SEQUENCE [LARGE SCALE GENOMIC DNA]</scope>
    <source>
        <strain evidence="6 7">AR40</strain>
    </source>
</reference>
<dbReference type="EMBL" id="FOGJ01000006">
    <property type="protein sequence ID" value="SER51415.1"/>
    <property type="molecule type" value="Genomic_DNA"/>
</dbReference>
<keyword evidence="5" id="KW-0812">Transmembrane</keyword>
<evidence type="ECO:0000313" key="7">
    <source>
        <dbReference type="Proteomes" id="UP000182584"/>
    </source>
</evidence>
<accession>A0A1H9PU98</accession>
<dbReference type="RefSeq" id="WP_074755123.1">
    <property type="nucleotide sequence ID" value="NZ_CP065800.1"/>
</dbReference>
<keyword evidence="5" id="KW-1133">Transmembrane helix</keyword>
<dbReference type="Gene3D" id="1.25.40.10">
    <property type="entry name" value="Tetratricopeptide repeat domain"/>
    <property type="match status" value="2"/>
</dbReference>
<protein>
    <submittedName>
        <fullName evidence="6">TolA-binding protein</fullName>
    </submittedName>
</protein>
<dbReference type="PANTHER" id="PTHR44858:SF1">
    <property type="entry name" value="UDP-N-ACETYLGLUCOSAMINE--PEPTIDE N-ACETYLGLUCOSAMINYLTRANSFERASE SPINDLY-RELATED"/>
    <property type="match status" value="1"/>
</dbReference>
<evidence type="ECO:0000313" key="6">
    <source>
        <dbReference type="EMBL" id="SER51415.1"/>
    </source>
</evidence>
<dbReference type="InterPro" id="IPR019734">
    <property type="entry name" value="TPR_rpt"/>
</dbReference>
<evidence type="ECO:0000256" key="2">
    <source>
        <dbReference type="ARBA" id="ARBA00022803"/>
    </source>
</evidence>
<dbReference type="PROSITE" id="PS50005">
    <property type="entry name" value="TPR"/>
    <property type="match status" value="2"/>
</dbReference>
<dbReference type="PANTHER" id="PTHR44858">
    <property type="entry name" value="TETRATRICOPEPTIDE REPEAT PROTEIN 6"/>
    <property type="match status" value="1"/>
</dbReference>
<sequence>MICYRCGSTLTESEFCPECGENVALYKKVISLSNVYYNDGLQKATVRNLSGAINSLQHSIKLNKNNIEARNLLGLVYYEVGEVVPALCEWVISKNLQTSDNHADDYMEELRNNPTHLDVVNQSVRKYNVALRYCEEGSLDVAVIQLKKILQSNPNFLAAHQLLGLLYLNNGSYSKAKKELTRALRIDNGSTKTRFYLQEAEKMLSPDDDDDKTVKERSETGDVIEYRSGNDTIIQPVHSMQPKGTVSLISVFIGIVLGLLAAIFLVLPAKIQDINDEASARIAAISEEGDLKSSLLQENQNTVNDLNDQIADLQATIESYSENDVTVEAMNELMAAVDVYIQTPNDTKSIAQHMDLVNMDKISESASEEFSTLYGTMMELVGPTLSDYYYKLGYKAYTSQDYDSAITDLAKSYGYDNTNEPALYFLGSAYYENGDYDKAKKAYNEVMSLFPDTKYANNAETKIAEINNLEE</sequence>
<dbReference type="Pfam" id="PF14559">
    <property type="entry name" value="TPR_19"/>
    <property type="match status" value="1"/>
</dbReference>
<feature type="transmembrane region" description="Helical" evidence="5">
    <location>
        <begin position="246"/>
        <end position="267"/>
    </location>
</feature>
<organism evidence="6 7">
    <name type="scientific">Butyrivibrio fibrisolvens</name>
    <dbReference type="NCBI Taxonomy" id="831"/>
    <lineage>
        <taxon>Bacteria</taxon>
        <taxon>Bacillati</taxon>
        <taxon>Bacillota</taxon>
        <taxon>Clostridia</taxon>
        <taxon>Lachnospirales</taxon>
        <taxon>Lachnospiraceae</taxon>
        <taxon>Butyrivibrio</taxon>
    </lineage>
</organism>
<feature type="repeat" description="TPR" evidence="3">
    <location>
        <begin position="157"/>
        <end position="190"/>
    </location>
</feature>
<keyword evidence="2 3" id="KW-0802">TPR repeat</keyword>
<keyword evidence="4" id="KW-0175">Coiled coil</keyword>
<evidence type="ECO:0000256" key="3">
    <source>
        <dbReference type="PROSITE-ProRule" id="PRU00339"/>
    </source>
</evidence>
<dbReference type="OrthoDB" id="9791784at2"/>
<evidence type="ECO:0000256" key="1">
    <source>
        <dbReference type="ARBA" id="ARBA00022737"/>
    </source>
</evidence>
<dbReference type="Pfam" id="PF13181">
    <property type="entry name" value="TPR_8"/>
    <property type="match status" value="1"/>
</dbReference>
<proteinExistence type="predicted"/>